<sequence length="164" mass="18275">MARLYKTLRDRQVEVWLHASATRLITEDGTVVGAEVICNRRASRVRARGGVVIATGGYPGDADMRREHSRKPTVNLKLGLMSNAVSSRSARMETASPTGRLRSRAARWRARCADASRRGSRRDSWPGADRGTRTTYRGRRAWQRAAPNEVSCKNQILKLSRLAG</sequence>
<dbReference type="Proteomes" id="UP001629230">
    <property type="component" value="Unassembled WGS sequence"/>
</dbReference>
<evidence type="ECO:0000313" key="5">
    <source>
        <dbReference type="EMBL" id="MFM0004668.1"/>
    </source>
</evidence>
<dbReference type="SUPFAM" id="SSF51905">
    <property type="entry name" value="FAD/NAD(P)-binding domain"/>
    <property type="match status" value="1"/>
</dbReference>
<comment type="caution">
    <text evidence="5">The sequence shown here is derived from an EMBL/GenBank/DDBJ whole genome shotgun (WGS) entry which is preliminary data.</text>
</comment>
<organism evidence="5 6">
    <name type="scientific">Paraburkholderia dipogonis</name>
    <dbReference type="NCBI Taxonomy" id="1211383"/>
    <lineage>
        <taxon>Bacteria</taxon>
        <taxon>Pseudomonadati</taxon>
        <taxon>Pseudomonadota</taxon>
        <taxon>Betaproteobacteria</taxon>
        <taxon>Burkholderiales</taxon>
        <taxon>Burkholderiaceae</taxon>
        <taxon>Paraburkholderia</taxon>
    </lineage>
</organism>
<feature type="region of interest" description="Disordered" evidence="3">
    <location>
        <begin position="115"/>
        <end position="137"/>
    </location>
</feature>
<evidence type="ECO:0000256" key="3">
    <source>
        <dbReference type="SAM" id="MobiDB-lite"/>
    </source>
</evidence>
<dbReference type="RefSeq" id="WP_408179570.1">
    <property type="nucleotide sequence ID" value="NZ_JAQQEZ010000022.1"/>
</dbReference>
<protein>
    <submittedName>
        <fullName evidence="5">FAD-binding protein</fullName>
    </submittedName>
</protein>
<keyword evidence="6" id="KW-1185">Reference proteome</keyword>
<evidence type="ECO:0000256" key="1">
    <source>
        <dbReference type="ARBA" id="ARBA00022630"/>
    </source>
</evidence>
<dbReference type="EMBL" id="JAQQEZ010000022">
    <property type="protein sequence ID" value="MFM0004668.1"/>
    <property type="molecule type" value="Genomic_DNA"/>
</dbReference>
<dbReference type="InterPro" id="IPR036188">
    <property type="entry name" value="FAD/NAD-bd_sf"/>
</dbReference>
<accession>A0ABW9AXM9</accession>
<keyword evidence="1" id="KW-0285">Flavoprotein</keyword>
<gene>
    <name evidence="5" type="ORF">PQR57_27030</name>
</gene>
<dbReference type="Gene3D" id="3.50.50.60">
    <property type="entry name" value="FAD/NAD(P)-binding domain"/>
    <property type="match status" value="1"/>
</dbReference>
<feature type="domain" description="FAD-dependent oxidoreductase 2 FAD-binding" evidence="4">
    <location>
        <begin position="1"/>
        <end position="70"/>
    </location>
</feature>
<name>A0ABW9AXM9_9BURK</name>
<evidence type="ECO:0000256" key="2">
    <source>
        <dbReference type="ARBA" id="ARBA00023002"/>
    </source>
</evidence>
<proteinExistence type="predicted"/>
<feature type="compositionally biased region" description="Basic and acidic residues" evidence="3">
    <location>
        <begin position="115"/>
        <end position="124"/>
    </location>
</feature>
<keyword evidence="2" id="KW-0560">Oxidoreductase</keyword>
<dbReference type="InterPro" id="IPR003953">
    <property type="entry name" value="FAD-dep_OxRdtase_2_FAD-bd"/>
</dbReference>
<evidence type="ECO:0000313" key="6">
    <source>
        <dbReference type="Proteomes" id="UP001629230"/>
    </source>
</evidence>
<evidence type="ECO:0000259" key="4">
    <source>
        <dbReference type="Pfam" id="PF00890"/>
    </source>
</evidence>
<dbReference type="Pfam" id="PF00890">
    <property type="entry name" value="FAD_binding_2"/>
    <property type="match status" value="1"/>
</dbReference>
<reference evidence="5 6" key="1">
    <citation type="journal article" date="2024" name="Chem. Sci.">
        <title>Discovery of megapolipeptins by genome mining of a Burkholderiales bacteria collection.</title>
        <authorList>
            <person name="Paulo B.S."/>
            <person name="Recchia M.J.J."/>
            <person name="Lee S."/>
            <person name="Fergusson C.H."/>
            <person name="Romanowski S.B."/>
            <person name="Hernandez A."/>
            <person name="Krull N."/>
            <person name="Liu D.Y."/>
            <person name="Cavanagh H."/>
            <person name="Bos A."/>
            <person name="Gray C.A."/>
            <person name="Murphy B.T."/>
            <person name="Linington R.G."/>
            <person name="Eustaquio A.S."/>
        </authorList>
    </citation>
    <scope>NUCLEOTIDE SEQUENCE [LARGE SCALE GENOMIC DNA]</scope>
    <source>
        <strain evidence="5 6">RL17-350-BIC-A</strain>
    </source>
</reference>